<gene>
    <name evidence="11" type="primary">ctaB</name>
    <name evidence="13" type="ORF">EGH25_05865</name>
</gene>
<feature type="region of interest" description="Disordered" evidence="12">
    <location>
        <begin position="147"/>
        <end position="168"/>
    </location>
</feature>
<comment type="miscellaneous">
    <text evidence="11">Carbon 2 of the heme B porphyrin ring is defined according to the Fischer nomenclature.</text>
</comment>
<dbReference type="CDD" id="cd13957">
    <property type="entry name" value="PT_UbiA_Cox10"/>
    <property type="match status" value="1"/>
</dbReference>
<dbReference type="NCBIfam" id="TIGR01473">
    <property type="entry name" value="cyoE_ctaB"/>
    <property type="match status" value="1"/>
</dbReference>
<protein>
    <recommendedName>
        <fullName evidence="11">Protoheme IX farnesyltransferase</fullName>
        <ecNumber evidence="11">2.5.1.141</ecNumber>
    </recommendedName>
    <alternativeName>
        <fullName evidence="11">Heme B farnesyltransferase</fullName>
    </alternativeName>
    <alternativeName>
        <fullName evidence="11">Heme O synthase</fullName>
    </alternativeName>
</protein>
<feature type="transmembrane region" description="Helical" evidence="11">
    <location>
        <begin position="7"/>
        <end position="30"/>
    </location>
</feature>
<name>A0A9Q4GIJ5_9EURY</name>
<comment type="similarity">
    <text evidence="11">Belongs to the UbiA prenyltransferase family. Protoheme IX farnesyltransferase subfamily.</text>
</comment>
<dbReference type="Gene3D" id="1.10.357.140">
    <property type="entry name" value="UbiA prenyltransferase"/>
    <property type="match status" value="1"/>
</dbReference>
<dbReference type="HAMAP" id="MF_00154">
    <property type="entry name" value="CyoE_CtaB"/>
    <property type="match status" value="1"/>
</dbReference>
<comment type="similarity">
    <text evidence="4">In the C-terminal section; belongs to the UbiA prenyltransferase family. Protoheme IX farnesyltransferase subfamily.</text>
</comment>
<comment type="pathway">
    <text evidence="3 11">Porphyrin-containing compound metabolism; heme O biosynthesis; heme O from protoheme: step 1/1.</text>
</comment>
<keyword evidence="9 11" id="KW-0472">Membrane</keyword>
<evidence type="ECO:0000256" key="8">
    <source>
        <dbReference type="ARBA" id="ARBA00023133"/>
    </source>
</evidence>
<dbReference type="EMBL" id="RKLV01000005">
    <property type="protein sequence ID" value="MCX2818873.1"/>
    <property type="molecule type" value="Genomic_DNA"/>
</dbReference>
<dbReference type="InterPro" id="IPR000537">
    <property type="entry name" value="UbiA_prenyltransferase"/>
</dbReference>
<reference evidence="13" key="1">
    <citation type="submission" date="2022-09" db="EMBL/GenBank/DDBJ databases">
        <title>Haloadaptaus new haloarchaeum isolated from saline soil.</title>
        <authorList>
            <person name="Duran-Viseras A."/>
            <person name="Sanchez-Porro C."/>
            <person name="Ventosa A."/>
        </authorList>
    </citation>
    <scope>NUCLEOTIDE SEQUENCE</scope>
    <source>
        <strain evidence="13">F3-133</strain>
    </source>
</reference>
<feature type="transmembrane region" description="Helical" evidence="11">
    <location>
        <begin position="433"/>
        <end position="454"/>
    </location>
</feature>
<feature type="transmembrane region" description="Helical" evidence="11">
    <location>
        <begin position="277"/>
        <end position="298"/>
    </location>
</feature>
<comment type="caution">
    <text evidence="11">Lacks conserved residue(s) required for the propagation of feature annotation.</text>
</comment>
<keyword evidence="11" id="KW-1003">Cell membrane</keyword>
<evidence type="ECO:0000256" key="1">
    <source>
        <dbReference type="ARBA" id="ARBA00004019"/>
    </source>
</evidence>
<feature type="transmembrane region" description="Helical" evidence="11">
    <location>
        <begin position="251"/>
        <end position="271"/>
    </location>
</feature>
<evidence type="ECO:0000256" key="5">
    <source>
        <dbReference type="ARBA" id="ARBA00022679"/>
    </source>
</evidence>
<evidence type="ECO:0000256" key="3">
    <source>
        <dbReference type="ARBA" id="ARBA00004919"/>
    </source>
</evidence>
<evidence type="ECO:0000256" key="2">
    <source>
        <dbReference type="ARBA" id="ARBA00004651"/>
    </source>
</evidence>
<keyword evidence="8 11" id="KW-0350">Heme biosynthesis</keyword>
<comment type="caution">
    <text evidence="13">The sequence shown here is derived from an EMBL/GenBank/DDBJ whole genome shotgun (WGS) entry which is preliminary data.</text>
</comment>
<evidence type="ECO:0000256" key="11">
    <source>
        <dbReference type="HAMAP-Rule" id="MF_00154"/>
    </source>
</evidence>
<dbReference type="GO" id="GO:0005886">
    <property type="term" value="C:plasma membrane"/>
    <property type="evidence" value="ECO:0007669"/>
    <property type="project" value="UniProtKB-SubCell"/>
</dbReference>
<evidence type="ECO:0000256" key="10">
    <source>
        <dbReference type="ARBA" id="ARBA00047690"/>
    </source>
</evidence>
<dbReference type="AlphaFoldDB" id="A0A9Q4GIJ5"/>
<evidence type="ECO:0000256" key="7">
    <source>
        <dbReference type="ARBA" id="ARBA00022989"/>
    </source>
</evidence>
<dbReference type="GO" id="GO:0048034">
    <property type="term" value="P:heme O biosynthetic process"/>
    <property type="evidence" value="ECO:0007669"/>
    <property type="project" value="UniProtKB-UniRule"/>
</dbReference>
<feature type="transmembrane region" description="Helical" evidence="11">
    <location>
        <begin position="305"/>
        <end position="324"/>
    </location>
</feature>
<dbReference type="NCBIfam" id="NF003349">
    <property type="entry name" value="PRK04375.1-2"/>
    <property type="match status" value="1"/>
</dbReference>
<proteinExistence type="inferred from homology"/>
<dbReference type="Gene3D" id="1.20.120.1780">
    <property type="entry name" value="UbiA prenyltransferase"/>
    <property type="match status" value="1"/>
</dbReference>
<keyword evidence="14" id="KW-1185">Reference proteome</keyword>
<evidence type="ECO:0000313" key="13">
    <source>
        <dbReference type="EMBL" id="MCX2818873.1"/>
    </source>
</evidence>
<feature type="transmembrane region" description="Helical" evidence="11">
    <location>
        <begin position="116"/>
        <end position="138"/>
    </location>
</feature>
<dbReference type="PANTHER" id="PTHR43448">
    <property type="entry name" value="PROTOHEME IX FARNESYLTRANSFERASE, MITOCHONDRIAL"/>
    <property type="match status" value="1"/>
</dbReference>
<feature type="transmembrane region" description="Helical" evidence="11">
    <location>
        <begin position="375"/>
        <end position="395"/>
    </location>
</feature>
<accession>A0A9Q4GIJ5</accession>
<comment type="function">
    <text evidence="1 11">Converts heme B (protoheme IX) to heme O by substitution of the vinyl group on carbon 2 of heme B porphyrin ring with a hydroxyethyl farnesyl side group.</text>
</comment>
<dbReference type="Pfam" id="PF01040">
    <property type="entry name" value="UbiA"/>
    <property type="match status" value="1"/>
</dbReference>
<evidence type="ECO:0000256" key="4">
    <source>
        <dbReference type="ARBA" id="ARBA00010223"/>
    </source>
</evidence>
<feature type="transmembrane region" description="Helical" evidence="11">
    <location>
        <begin position="90"/>
        <end position="110"/>
    </location>
</feature>
<feature type="transmembrane region" description="Helical" evidence="11">
    <location>
        <begin position="330"/>
        <end position="354"/>
    </location>
</feature>
<dbReference type="RefSeq" id="WP_266086715.1">
    <property type="nucleotide sequence ID" value="NZ_RKLV01000005.1"/>
</dbReference>
<comment type="catalytic activity">
    <reaction evidence="10 11">
        <text>heme b + (2E,6E)-farnesyl diphosphate + H2O = Fe(II)-heme o + diphosphate</text>
        <dbReference type="Rhea" id="RHEA:28070"/>
        <dbReference type="ChEBI" id="CHEBI:15377"/>
        <dbReference type="ChEBI" id="CHEBI:33019"/>
        <dbReference type="ChEBI" id="CHEBI:60344"/>
        <dbReference type="ChEBI" id="CHEBI:60530"/>
        <dbReference type="ChEBI" id="CHEBI:175763"/>
        <dbReference type="EC" id="2.5.1.141"/>
    </reaction>
</comment>
<feature type="transmembrane region" description="Helical" evidence="11">
    <location>
        <begin position="63"/>
        <end position="83"/>
    </location>
</feature>
<evidence type="ECO:0000313" key="14">
    <source>
        <dbReference type="Proteomes" id="UP001149411"/>
    </source>
</evidence>
<sequence>MIDERRFTNLLAVTSVATYVLIVVGATVSLQDVTTACGTWPTCDGALFVAPGDAAFVAWGHRLAALVAGVLLVASVTASFVVDASRRLRLALGAALVLYPAQVAIGGLTVLSGQEFLPSVHLVAAMAIFTLTLVALTWRLETDAGEGEVETGAKTPAPEPDDGTPSANSTVRAYIDMTKPRLMWLLCLVAVAGMALAVAGGGSVTLGTAVATLAGGCLAIGASGTFNHVIERDRDRRMARTSDRPMANDAVPVRNAVAFGFALAVASGAVVVAFVNVLAAALTMLAIVFYSVVYTVILKPHTDQNVVIGGAVGALPALIGWAAVEGNVGVPALVLGGVIFLWTPAHFYNLALVYKDDYERADIPMLPVVRGDETTLRHINLYLGATLLSVSLLAYVSELGWAFAGVTVAAGAVFIYFVVRLHRERTRTAAMRAFHSSNAFLGAVMLVLAIETFVL</sequence>
<evidence type="ECO:0000256" key="9">
    <source>
        <dbReference type="ARBA" id="ARBA00023136"/>
    </source>
</evidence>
<comment type="subcellular location">
    <subcellularLocation>
        <location evidence="2 11">Cell membrane</location>
        <topology evidence="2 11">Multi-pass membrane protein</topology>
    </subcellularLocation>
</comment>
<dbReference type="InterPro" id="IPR006369">
    <property type="entry name" value="Protohaem_IX_farnesylTrfase"/>
</dbReference>
<dbReference type="PANTHER" id="PTHR43448:SF2">
    <property type="entry name" value="PROTOHEME IX FARNESYLTRANSFERASE, MITOCHONDRIAL"/>
    <property type="match status" value="1"/>
</dbReference>
<dbReference type="Proteomes" id="UP001149411">
    <property type="component" value="Unassembled WGS sequence"/>
</dbReference>
<keyword evidence="7 11" id="KW-1133">Transmembrane helix</keyword>
<feature type="transmembrane region" description="Helical" evidence="11">
    <location>
        <begin position="206"/>
        <end position="230"/>
    </location>
</feature>
<dbReference type="EC" id="2.5.1.141" evidence="11"/>
<evidence type="ECO:0000256" key="12">
    <source>
        <dbReference type="SAM" id="MobiDB-lite"/>
    </source>
</evidence>
<keyword evidence="6 11" id="KW-0812">Transmembrane</keyword>
<feature type="transmembrane region" description="Helical" evidence="11">
    <location>
        <begin position="401"/>
        <end position="421"/>
    </location>
</feature>
<dbReference type="GO" id="GO:0008495">
    <property type="term" value="F:protoheme IX farnesyltransferase activity"/>
    <property type="evidence" value="ECO:0007669"/>
    <property type="project" value="UniProtKB-UniRule"/>
</dbReference>
<feature type="transmembrane region" description="Helical" evidence="11">
    <location>
        <begin position="182"/>
        <end position="200"/>
    </location>
</feature>
<organism evidence="13 14">
    <name type="scientific">Halorutilus salinus</name>
    <dbReference type="NCBI Taxonomy" id="2487751"/>
    <lineage>
        <taxon>Archaea</taxon>
        <taxon>Methanobacteriati</taxon>
        <taxon>Methanobacteriota</taxon>
        <taxon>Stenosarchaea group</taxon>
        <taxon>Halobacteria</taxon>
        <taxon>Halorutilales</taxon>
        <taxon>Halorutilaceae</taxon>
        <taxon>Halorutilus</taxon>
    </lineage>
</organism>
<evidence type="ECO:0000256" key="6">
    <source>
        <dbReference type="ARBA" id="ARBA00022692"/>
    </source>
</evidence>
<dbReference type="InterPro" id="IPR044878">
    <property type="entry name" value="UbiA_sf"/>
</dbReference>
<keyword evidence="5 11" id="KW-0808">Transferase</keyword>